<proteinExistence type="predicted"/>
<dbReference type="EMBL" id="CP036289">
    <property type="protein sequence ID" value="QDU75447.1"/>
    <property type="molecule type" value="Genomic_DNA"/>
</dbReference>
<organism evidence="2 3">
    <name type="scientific">Bremerella volcania</name>
    <dbReference type="NCBI Taxonomy" id="2527984"/>
    <lineage>
        <taxon>Bacteria</taxon>
        <taxon>Pseudomonadati</taxon>
        <taxon>Planctomycetota</taxon>
        <taxon>Planctomycetia</taxon>
        <taxon>Pirellulales</taxon>
        <taxon>Pirellulaceae</taxon>
        <taxon>Bremerella</taxon>
    </lineage>
</organism>
<keyword evidence="1" id="KW-0472">Membrane</keyword>
<gene>
    <name evidence="2" type="ORF">Pan97_24790</name>
</gene>
<keyword evidence="3" id="KW-1185">Reference proteome</keyword>
<dbReference type="RefSeq" id="WP_144972836.1">
    <property type="nucleotide sequence ID" value="NZ_CP036289.1"/>
</dbReference>
<keyword evidence="1" id="KW-0812">Transmembrane</keyword>
<name>A0A518C893_9BACT</name>
<reference evidence="3" key="1">
    <citation type="submission" date="2019-02" db="EMBL/GenBank/DDBJ databases">
        <title>Deep-cultivation of Planctomycetes and their phenomic and genomic characterization uncovers novel biology.</title>
        <authorList>
            <person name="Wiegand S."/>
            <person name="Jogler M."/>
            <person name="Boedeker C."/>
            <person name="Pinto D."/>
            <person name="Vollmers J."/>
            <person name="Rivas-Marin E."/>
            <person name="Kohn T."/>
            <person name="Peeters S.H."/>
            <person name="Heuer A."/>
            <person name="Rast P."/>
            <person name="Oberbeckmann S."/>
            <person name="Bunk B."/>
            <person name="Jeske O."/>
            <person name="Meyerdierks A."/>
            <person name="Storesund J.E."/>
            <person name="Kallscheuer N."/>
            <person name="Luecker S."/>
            <person name="Lage O.M."/>
            <person name="Pohl T."/>
            <person name="Merkel B.J."/>
            <person name="Hornburger P."/>
            <person name="Mueller R.-W."/>
            <person name="Bruemmer F."/>
            <person name="Labrenz M."/>
            <person name="Spormann A.M."/>
            <person name="Op den Camp H."/>
            <person name="Overmann J."/>
            <person name="Amann R."/>
            <person name="Jetten M.S.M."/>
            <person name="Mascher T."/>
            <person name="Medema M.H."/>
            <person name="Devos D.P."/>
            <person name="Kaster A.-K."/>
            <person name="Ovreas L."/>
            <person name="Rohde M."/>
            <person name="Galperin M.Y."/>
            <person name="Jogler C."/>
        </authorList>
    </citation>
    <scope>NUCLEOTIDE SEQUENCE [LARGE SCALE GENOMIC DNA]</scope>
    <source>
        <strain evidence="3">Pan97</strain>
    </source>
</reference>
<dbReference type="AlphaFoldDB" id="A0A518C893"/>
<dbReference type="KEGG" id="bvo:Pan97_24790"/>
<evidence type="ECO:0000313" key="3">
    <source>
        <dbReference type="Proteomes" id="UP000318626"/>
    </source>
</evidence>
<feature type="transmembrane region" description="Helical" evidence="1">
    <location>
        <begin position="12"/>
        <end position="34"/>
    </location>
</feature>
<protein>
    <submittedName>
        <fullName evidence="2">Uncharacterized protein</fullName>
    </submittedName>
</protein>
<evidence type="ECO:0000256" key="1">
    <source>
        <dbReference type="SAM" id="Phobius"/>
    </source>
</evidence>
<dbReference type="Proteomes" id="UP000318626">
    <property type="component" value="Chromosome"/>
</dbReference>
<feature type="transmembrane region" description="Helical" evidence="1">
    <location>
        <begin position="40"/>
        <end position="62"/>
    </location>
</feature>
<dbReference type="OrthoDB" id="9911337at2"/>
<keyword evidence="1" id="KW-1133">Transmembrane helix</keyword>
<accession>A0A518C893</accession>
<sequence>MSIQSLGDHLAGYLVTTLVYLVTPIFSAALAVLAVTDNTVLGTLISSLGSSGLMAWLIYYYVKVERPRLDKRQDVKDLATQQHYEGIIDRIEANDKEKNDKLCRSLNEVSLALKTQGQQFQELSSACQQRTPRS</sequence>
<evidence type="ECO:0000313" key="2">
    <source>
        <dbReference type="EMBL" id="QDU75447.1"/>
    </source>
</evidence>